<evidence type="ECO:0000256" key="1">
    <source>
        <dbReference type="ARBA" id="ARBA00005104"/>
    </source>
</evidence>
<keyword evidence="2" id="KW-0378">Hydrolase</keyword>
<dbReference type="InterPro" id="IPR004794">
    <property type="entry name" value="Eubact_RibD"/>
</dbReference>
<dbReference type="GeneID" id="61065305"/>
<dbReference type="EC" id="3.5.4.26" evidence="2"/>
<dbReference type="Gene3D" id="3.40.430.10">
    <property type="entry name" value="Dihydrofolate Reductase, subunit A"/>
    <property type="match status" value="1"/>
</dbReference>
<dbReference type="Pfam" id="PF00383">
    <property type="entry name" value="dCMP_cyt_deam_1"/>
    <property type="match status" value="1"/>
</dbReference>
<dbReference type="InterPro" id="IPR024072">
    <property type="entry name" value="DHFR-like_dom_sf"/>
</dbReference>
<reference evidence="2 3" key="1">
    <citation type="submission" date="2018-06" db="EMBL/GenBank/DDBJ databases">
        <authorList>
            <consortium name="PulseNet: The National Subtyping Network for Foodborne Disease Surveillance"/>
            <person name="Tarr C.L."/>
            <person name="Trees E."/>
            <person name="Katz L.S."/>
            <person name="Carleton-Romer H.A."/>
            <person name="Stroika S."/>
            <person name="Kucerova Z."/>
            <person name="Roache K.F."/>
            <person name="Sabol A.L."/>
            <person name="Besser J."/>
            <person name="Gerner-Smidt P."/>
        </authorList>
    </citation>
    <scope>NUCLEOTIDE SEQUENCE [LARGE SCALE GENOMIC DNA]</scope>
    <source>
        <strain evidence="2 3">PNUSAC001503</strain>
    </source>
</reference>
<accession>A0A5L8UGG4</accession>
<dbReference type="OMA" id="NPSVACM"/>
<evidence type="ECO:0000313" key="3">
    <source>
        <dbReference type="Proteomes" id="UP000535509"/>
    </source>
</evidence>
<dbReference type="NCBIfam" id="TIGR00326">
    <property type="entry name" value="eubact_ribD"/>
    <property type="match status" value="1"/>
</dbReference>
<keyword evidence="2" id="KW-0560">Oxidoreductase</keyword>
<dbReference type="InterPro" id="IPR002125">
    <property type="entry name" value="CMP_dCMP_dom"/>
</dbReference>
<keyword evidence="3" id="KW-1185">Reference proteome</keyword>
<protein>
    <submittedName>
        <fullName evidence="2">Bifunctional diaminohydroxyphosphoribosylaminopyrimidine deaminase/5-amino-6-(5-phosphoribosylamino)uracil reductase RibD</fullName>
        <ecNumber evidence="2">1.1.1.193</ecNumber>
        <ecNumber evidence="2">3.5.4.26</ecNumber>
    </submittedName>
</protein>
<dbReference type="GO" id="GO:0008835">
    <property type="term" value="F:diaminohydroxyphosphoribosylaminopyrimidine deaminase activity"/>
    <property type="evidence" value="ECO:0007669"/>
    <property type="project" value="UniProtKB-EC"/>
</dbReference>
<sequence length="336" mass="37822">MCNEYYMNIAINKAWEFQFLTYPNPAVGCVITGKNGEILSINAHEKAGMPHAELNAIKYALEMKNPAFKQDFDEIKDTNELYNFIMQNHSNLLNGSTAYVTLEPCSHQGRTPPCANLLKELGFKQVIIGAIDSSENAKGGEQILKNSGIKTKIGVCKEKADELLEPFLAWSLGNFSFFKIALTQNGIASGGVISNLQSRTHSHKLRSLVDMLVIGGNTVRTDRPLLDTRLVKNGKNPDILLYSKESKFDTTIPLFNILDRRVIVSNSLDAVFERKFVMFEGGENALLNLDKRVKWLLIYRSNEFKIGKAISLNLKIKIMHTSKFENDELLWCKILD</sequence>
<dbReference type="EC" id="1.1.1.193" evidence="2"/>
<dbReference type="RefSeq" id="WP_002850479.1">
    <property type="nucleotide sequence ID" value="NZ_AACCWR020000009.1"/>
</dbReference>
<comment type="pathway">
    <text evidence="1">Cofactor biosynthesis; riboflavin biosynthesis.</text>
</comment>
<dbReference type="GO" id="GO:0008703">
    <property type="term" value="F:5-amino-6-(5-phosphoribosylamino)uracil reductase activity"/>
    <property type="evidence" value="ECO:0007669"/>
    <property type="project" value="UniProtKB-EC"/>
</dbReference>
<dbReference type="UniPathway" id="UPA00275"/>
<dbReference type="Gene3D" id="3.40.140.10">
    <property type="entry name" value="Cytidine Deaminase, domain 2"/>
    <property type="match status" value="1"/>
</dbReference>
<dbReference type="Proteomes" id="UP000535509">
    <property type="component" value="Unassembled WGS sequence"/>
</dbReference>
<dbReference type="AlphaFoldDB" id="A0A5L8UGG4"/>
<dbReference type="GO" id="GO:0009231">
    <property type="term" value="P:riboflavin biosynthetic process"/>
    <property type="evidence" value="ECO:0007669"/>
    <property type="project" value="UniProtKB-UniPathway"/>
</dbReference>
<name>A0A5L8UGG4_CAMFE</name>
<proteinExistence type="predicted"/>
<dbReference type="EMBL" id="AABTCC010000007">
    <property type="protein sequence ID" value="EAI8858911.1"/>
    <property type="molecule type" value="Genomic_DNA"/>
</dbReference>
<dbReference type="SUPFAM" id="SSF53597">
    <property type="entry name" value="Dihydrofolate reductase-like"/>
    <property type="match status" value="1"/>
</dbReference>
<dbReference type="PROSITE" id="PS51747">
    <property type="entry name" value="CYT_DCMP_DEAMINASES_2"/>
    <property type="match status" value="1"/>
</dbReference>
<dbReference type="InterPro" id="IPR016193">
    <property type="entry name" value="Cytidine_deaminase-like"/>
</dbReference>
<comment type="caution">
    <text evidence="2">The sequence shown here is derived from an EMBL/GenBank/DDBJ whole genome shotgun (WGS) entry which is preliminary data.</text>
</comment>
<organism evidence="2 3">
    <name type="scientific">Campylobacter fetus</name>
    <dbReference type="NCBI Taxonomy" id="196"/>
    <lineage>
        <taxon>Bacteria</taxon>
        <taxon>Pseudomonadati</taxon>
        <taxon>Campylobacterota</taxon>
        <taxon>Epsilonproteobacteria</taxon>
        <taxon>Campylobacterales</taxon>
        <taxon>Campylobacteraceae</taxon>
        <taxon>Campylobacter</taxon>
    </lineage>
</organism>
<dbReference type="SUPFAM" id="SSF53927">
    <property type="entry name" value="Cytidine deaminase-like"/>
    <property type="match status" value="1"/>
</dbReference>
<gene>
    <name evidence="2" type="primary">ribD</name>
    <name evidence="2" type="ORF">CX802_03480</name>
</gene>
<dbReference type="CDD" id="cd01284">
    <property type="entry name" value="Riboflavin_deaminase-reductase"/>
    <property type="match status" value="1"/>
</dbReference>
<evidence type="ECO:0000313" key="2">
    <source>
        <dbReference type="EMBL" id="EAI8858911.1"/>
    </source>
</evidence>